<name>T1H1K0_MEGSC</name>
<dbReference type="EnsemblMetazoa" id="MESCA010063-RA">
    <property type="protein sequence ID" value="MESCA010063-PA"/>
    <property type="gene ID" value="MESCA010063"/>
</dbReference>
<dbReference type="PANTHER" id="PTHR47326">
    <property type="entry name" value="TRANSPOSABLE ELEMENT TC3 TRANSPOSASE-LIKE PROTEIN"/>
    <property type="match status" value="1"/>
</dbReference>
<dbReference type="OMA" id="WTENGNF"/>
<evidence type="ECO:0000313" key="3">
    <source>
        <dbReference type="Proteomes" id="UP000015102"/>
    </source>
</evidence>
<accession>T1H1K0</accession>
<evidence type="ECO:0000313" key="2">
    <source>
        <dbReference type="EnsemblMetazoa" id="MESCA010063-PA"/>
    </source>
</evidence>
<evidence type="ECO:0008006" key="4">
    <source>
        <dbReference type="Google" id="ProtNLM"/>
    </source>
</evidence>
<sequence length="175" mass="20605">MWTENGNFNIRKEREGNLEPRDQEGDHGYHYKAVQNLLPGDYPLRLQFCRSFQELDDGDNTLNKILSTDEFMFTKDGSFNYHNEHYYSKENPRQKRVIIGPYFFKQSLNGDRYKSFLDLDLPILIRNAGKDPDNIIFLHDGAPPHSSRGIRDFLNEKYPLSRIERAADNDLNLFK</sequence>
<organism evidence="2 3">
    <name type="scientific">Megaselia scalaris</name>
    <name type="common">Humpbacked fly</name>
    <name type="synonym">Phora scalaris</name>
    <dbReference type="NCBI Taxonomy" id="36166"/>
    <lineage>
        <taxon>Eukaryota</taxon>
        <taxon>Metazoa</taxon>
        <taxon>Ecdysozoa</taxon>
        <taxon>Arthropoda</taxon>
        <taxon>Hexapoda</taxon>
        <taxon>Insecta</taxon>
        <taxon>Pterygota</taxon>
        <taxon>Neoptera</taxon>
        <taxon>Endopterygota</taxon>
        <taxon>Diptera</taxon>
        <taxon>Brachycera</taxon>
        <taxon>Muscomorpha</taxon>
        <taxon>Platypezoidea</taxon>
        <taxon>Phoridae</taxon>
        <taxon>Megaseliini</taxon>
        <taxon>Megaselia</taxon>
    </lineage>
</organism>
<reference evidence="2" key="2">
    <citation type="submission" date="2015-06" db="UniProtKB">
        <authorList>
            <consortium name="EnsemblMetazoa"/>
        </authorList>
    </citation>
    <scope>IDENTIFICATION</scope>
</reference>
<dbReference type="AlphaFoldDB" id="T1H1K0"/>
<dbReference type="Proteomes" id="UP000015102">
    <property type="component" value="Unassembled WGS sequence"/>
</dbReference>
<dbReference type="GO" id="GO:0003676">
    <property type="term" value="F:nucleic acid binding"/>
    <property type="evidence" value="ECO:0007669"/>
    <property type="project" value="InterPro"/>
</dbReference>
<feature type="compositionally biased region" description="Basic and acidic residues" evidence="1">
    <location>
        <begin position="10"/>
        <end position="26"/>
    </location>
</feature>
<dbReference type="Gene3D" id="3.30.420.10">
    <property type="entry name" value="Ribonuclease H-like superfamily/Ribonuclease H"/>
    <property type="match status" value="1"/>
</dbReference>
<feature type="region of interest" description="Disordered" evidence="1">
    <location>
        <begin position="1"/>
        <end position="26"/>
    </location>
</feature>
<keyword evidence="3" id="KW-1185">Reference proteome</keyword>
<dbReference type="PANTHER" id="PTHR47326:SF1">
    <property type="entry name" value="HTH PSQ-TYPE DOMAIN-CONTAINING PROTEIN"/>
    <property type="match status" value="1"/>
</dbReference>
<dbReference type="EMBL" id="CAQQ02385377">
    <property type="status" value="NOT_ANNOTATED_CDS"/>
    <property type="molecule type" value="Genomic_DNA"/>
</dbReference>
<protein>
    <recommendedName>
        <fullName evidence="4">Tc1-like transposase DDE domain-containing protein</fullName>
    </recommendedName>
</protein>
<dbReference type="STRING" id="36166.T1H1K0"/>
<proteinExistence type="predicted"/>
<dbReference type="HOGENOM" id="CLU_1534290_0_0_1"/>
<reference evidence="3" key="1">
    <citation type="submission" date="2013-02" db="EMBL/GenBank/DDBJ databases">
        <authorList>
            <person name="Hughes D."/>
        </authorList>
    </citation>
    <scope>NUCLEOTIDE SEQUENCE</scope>
    <source>
        <strain>Durham</strain>
        <strain evidence="3">NC isolate 2 -- Noor lab</strain>
    </source>
</reference>
<evidence type="ECO:0000256" key="1">
    <source>
        <dbReference type="SAM" id="MobiDB-lite"/>
    </source>
</evidence>
<dbReference type="InterPro" id="IPR036397">
    <property type="entry name" value="RNaseH_sf"/>
</dbReference>